<evidence type="ECO:0000256" key="1">
    <source>
        <dbReference type="SAM" id="SignalP"/>
    </source>
</evidence>
<evidence type="ECO:0008006" key="4">
    <source>
        <dbReference type="Google" id="ProtNLM"/>
    </source>
</evidence>
<reference evidence="2" key="1">
    <citation type="submission" date="2021-01" db="UniProtKB">
        <authorList>
            <consortium name="EnsemblMetazoa"/>
        </authorList>
    </citation>
    <scope>IDENTIFICATION</scope>
</reference>
<feature type="signal peptide" evidence="1">
    <location>
        <begin position="1"/>
        <end position="18"/>
    </location>
</feature>
<accession>A0A7M5WZ38</accession>
<evidence type="ECO:0000313" key="2">
    <source>
        <dbReference type="EnsemblMetazoa" id="CLYHEMP015072.1"/>
    </source>
</evidence>
<evidence type="ECO:0000313" key="3">
    <source>
        <dbReference type="Proteomes" id="UP000594262"/>
    </source>
</evidence>
<dbReference type="RefSeq" id="XP_066913213.1">
    <property type="nucleotide sequence ID" value="XM_067057112.1"/>
</dbReference>
<keyword evidence="3" id="KW-1185">Reference proteome</keyword>
<keyword evidence="1" id="KW-0732">Signal</keyword>
<name>A0A7M5WZ38_9CNID</name>
<feature type="chain" id="PRO_5029835893" description="Cnidarian restricted protein" evidence="1">
    <location>
        <begin position="19"/>
        <end position="191"/>
    </location>
</feature>
<dbReference type="Proteomes" id="UP000594262">
    <property type="component" value="Unplaced"/>
</dbReference>
<protein>
    <recommendedName>
        <fullName evidence="4">Cnidarian restricted protein</fullName>
    </recommendedName>
</protein>
<proteinExistence type="predicted"/>
<dbReference type="EnsemblMetazoa" id="CLYHEMT015072.1">
    <property type="protein sequence ID" value="CLYHEMP015072.1"/>
    <property type="gene ID" value="CLYHEMG015072"/>
</dbReference>
<dbReference type="GeneID" id="136800454"/>
<sequence length="191" mass="21819">MILPVLLMLFQGLYLSDAVRCEKRKPQNMHGIKPQVSIKEMKSGNGGLIKILPVLSPEWELSFKFKINSFDFNNFKRVIRITNGQSYPVYGFATPSVLMYQTMLQVSSAVNDSSDFTFKKWGMALNTVYNLKVSQYYVADGKYRYTVFLDGVEVLLAMNAKPTQFYNTQIHVLEGNGADCDVTDLRFIHFL</sequence>
<dbReference type="AlphaFoldDB" id="A0A7M5WZ38"/>
<organism evidence="2 3">
    <name type="scientific">Clytia hemisphaerica</name>
    <dbReference type="NCBI Taxonomy" id="252671"/>
    <lineage>
        <taxon>Eukaryota</taxon>
        <taxon>Metazoa</taxon>
        <taxon>Cnidaria</taxon>
        <taxon>Hydrozoa</taxon>
        <taxon>Hydroidolina</taxon>
        <taxon>Leptothecata</taxon>
        <taxon>Obeliida</taxon>
        <taxon>Clytiidae</taxon>
        <taxon>Clytia</taxon>
    </lineage>
</organism>